<proteinExistence type="predicted"/>
<name>A0AAU9SQK9_THLAR</name>
<protein>
    <submittedName>
        <fullName evidence="1">Uncharacterized protein</fullName>
    </submittedName>
</protein>
<feature type="non-terminal residue" evidence="1">
    <location>
        <position position="118"/>
    </location>
</feature>
<sequence length="118" mass="12817">IPSTFLTAGDAHSVAHALSPSSSSLFSDLIRRFATSSSSSFVAPLKLSTTNHALTSNRLQRRHFWLHSSRQFRSFPAVTAALLMTNLVGFSLLQELGINEIIKVTGSDDKDDEGIANE</sequence>
<reference evidence="1 2" key="1">
    <citation type="submission" date="2022-03" db="EMBL/GenBank/DDBJ databases">
        <authorList>
            <person name="Nunn A."/>
            <person name="Chopra R."/>
            <person name="Nunn A."/>
            <person name="Contreras Garrido A."/>
        </authorList>
    </citation>
    <scope>NUCLEOTIDE SEQUENCE [LARGE SCALE GENOMIC DNA]</scope>
</reference>
<accession>A0AAU9SQK9</accession>
<keyword evidence="2" id="KW-1185">Reference proteome</keyword>
<evidence type="ECO:0000313" key="1">
    <source>
        <dbReference type="EMBL" id="CAH2070123.1"/>
    </source>
</evidence>
<gene>
    <name evidence="1" type="ORF">TAV2_LOCUS20228</name>
</gene>
<evidence type="ECO:0000313" key="2">
    <source>
        <dbReference type="Proteomes" id="UP000836841"/>
    </source>
</evidence>
<dbReference type="Proteomes" id="UP000836841">
    <property type="component" value="Chromosome 6"/>
</dbReference>
<organism evidence="1 2">
    <name type="scientific">Thlaspi arvense</name>
    <name type="common">Field penny-cress</name>
    <dbReference type="NCBI Taxonomy" id="13288"/>
    <lineage>
        <taxon>Eukaryota</taxon>
        <taxon>Viridiplantae</taxon>
        <taxon>Streptophyta</taxon>
        <taxon>Embryophyta</taxon>
        <taxon>Tracheophyta</taxon>
        <taxon>Spermatophyta</taxon>
        <taxon>Magnoliopsida</taxon>
        <taxon>eudicotyledons</taxon>
        <taxon>Gunneridae</taxon>
        <taxon>Pentapetalae</taxon>
        <taxon>rosids</taxon>
        <taxon>malvids</taxon>
        <taxon>Brassicales</taxon>
        <taxon>Brassicaceae</taxon>
        <taxon>Thlaspideae</taxon>
        <taxon>Thlaspi</taxon>
    </lineage>
</organism>
<dbReference type="EMBL" id="OU466862">
    <property type="protein sequence ID" value="CAH2070123.1"/>
    <property type="molecule type" value="Genomic_DNA"/>
</dbReference>
<feature type="non-terminal residue" evidence="1">
    <location>
        <position position="1"/>
    </location>
</feature>
<dbReference type="AlphaFoldDB" id="A0AAU9SQK9"/>